<dbReference type="Proteomes" id="UP000541857">
    <property type="component" value="Unassembled WGS sequence"/>
</dbReference>
<dbReference type="RefSeq" id="WP_182205913.1">
    <property type="nucleotide sequence ID" value="NZ_JACGLT010000010.1"/>
</dbReference>
<organism evidence="2 3">
    <name type="scientific">Gelidibacter maritimus</name>
    <dbReference type="NCBI Taxonomy" id="2761487"/>
    <lineage>
        <taxon>Bacteria</taxon>
        <taxon>Pseudomonadati</taxon>
        <taxon>Bacteroidota</taxon>
        <taxon>Flavobacteriia</taxon>
        <taxon>Flavobacteriales</taxon>
        <taxon>Flavobacteriaceae</taxon>
        <taxon>Gelidibacter</taxon>
    </lineage>
</organism>
<evidence type="ECO:0000313" key="3">
    <source>
        <dbReference type="Proteomes" id="UP000541857"/>
    </source>
</evidence>
<protein>
    <submittedName>
        <fullName evidence="2">Glycosyltransferase</fullName>
    </submittedName>
</protein>
<dbReference type="AlphaFoldDB" id="A0A7W2M6J1"/>
<evidence type="ECO:0000313" key="2">
    <source>
        <dbReference type="EMBL" id="MBA6153615.1"/>
    </source>
</evidence>
<feature type="domain" description="Glycosyltransferase 2-like" evidence="1">
    <location>
        <begin position="7"/>
        <end position="171"/>
    </location>
</feature>
<dbReference type="InterPro" id="IPR029044">
    <property type="entry name" value="Nucleotide-diphossugar_trans"/>
</dbReference>
<dbReference type="CDD" id="cd00761">
    <property type="entry name" value="Glyco_tranf_GTA_type"/>
    <property type="match status" value="1"/>
</dbReference>
<dbReference type="InterPro" id="IPR001173">
    <property type="entry name" value="Glyco_trans_2-like"/>
</dbReference>
<accession>A0A7W2M6J1</accession>
<name>A0A7W2M6J1_9FLAO</name>
<keyword evidence="2" id="KW-0808">Transferase</keyword>
<dbReference type="Gene3D" id="3.90.550.10">
    <property type="entry name" value="Spore Coat Polysaccharide Biosynthesis Protein SpsA, Chain A"/>
    <property type="match status" value="1"/>
</dbReference>
<sequence length="335" mass="38730">MQQPLVSILTPFKNSEDFLSPYLESIRGQTYTNWELIIVDDHSTDQGYDLIASFANDDARIKLLKSNGQGIIDALRTALQNSTGHYITRMDSDDLMAPKKLDLMLNDLKAHGKGYIALGLVKYFSEGELGEGYQNYEEWLNRLTTSGTNYSEIYKECVIPSPCWMVERDDLIACGAFDKNIYPEDYDLAFRFYKHGLKCIPSNQVLHYWRDYSSRTSRTDKHYSDNHFLKLKVHYFLELDFNPNRPLVLWGAGFKGKFCAKLLKKNKVPFIWICNNPKKIGKHIYNIKLHATSSLSTIRQPQVIVTVANKTSQKRITAILENHQLTKAFDYFFFC</sequence>
<gene>
    <name evidence="2" type="ORF">H3Z82_12850</name>
</gene>
<dbReference type="SUPFAM" id="SSF53448">
    <property type="entry name" value="Nucleotide-diphospho-sugar transferases"/>
    <property type="match status" value="1"/>
</dbReference>
<dbReference type="GO" id="GO:0008417">
    <property type="term" value="F:fucosyltransferase activity"/>
    <property type="evidence" value="ECO:0007669"/>
    <property type="project" value="TreeGrafter"/>
</dbReference>
<dbReference type="PANTHER" id="PTHR22916">
    <property type="entry name" value="GLYCOSYLTRANSFERASE"/>
    <property type="match status" value="1"/>
</dbReference>
<evidence type="ECO:0000259" key="1">
    <source>
        <dbReference type="Pfam" id="PF00535"/>
    </source>
</evidence>
<dbReference type="Pfam" id="PF00535">
    <property type="entry name" value="Glycos_transf_2"/>
    <property type="match status" value="1"/>
</dbReference>
<proteinExistence type="predicted"/>
<reference evidence="2 3" key="1">
    <citation type="submission" date="2020-07" db="EMBL/GenBank/DDBJ databases">
        <title>Bacterium isolated from marine sediment.</title>
        <authorList>
            <person name="Shang D."/>
        </authorList>
    </citation>
    <scope>NUCLEOTIDE SEQUENCE [LARGE SCALE GENOMIC DNA]</scope>
    <source>
        <strain evidence="2 3">F6074</strain>
    </source>
</reference>
<comment type="caution">
    <text evidence="2">The sequence shown here is derived from an EMBL/GenBank/DDBJ whole genome shotgun (WGS) entry which is preliminary data.</text>
</comment>
<keyword evidence="3" id="KW-1185">Reference proteome</keyword>
<dbReference type="PANTHER" id="PTHR22916:SF69">
    <property type="entry name" value="BIFUNCTIONAL GLYCOSYLTRANSFERASE PGTA"/>
    <property type="match status" value="1"/>
</dbReference>
<dbReference type="EMBL" id="JACGLT010000010">
    <property type="protein sequence ID" value="MBA6153615.1"/>
    <property type="molecule type" value="Genomic_DNA"/>
</dbReference>